<evidence type="ECO:0000259" key="7">
    <source>
        <dbReference type="Pfam" id="PF20700"/>
    </source>
</evidence>
<dbReference type="Pfam" id="PF20700">
    <property type="entry name" value="Mutator"/>
    <property type="match status" value="2"/>
</dbReference>
<dbReference type="PANTHER" id="PTHR13058">
    <property type="entry name" value="THREE PRIME REPAIR EXONUCLEASE 1, 2"/>
    <property type="match status" value="1"/>
</dbReference>
<evidence type="ECO:0000313" key="9">
    <source>
        <dbReference type="Proteomes" id="UP001164746"/>
    </source>
</evidence>
<feature type="domain" description="Mutator-like transposase" evidence="7">
    <location>
        <begin position="142"/>
        <end position="306"/>
    </location>
</feature>
<dbReference type="Gene3D" id="3.30.420.10">
    <property type="entry name" value="Ribonuclease H-like superfamily/Ribonuclease H"/>
    <property type="match status" value="1"/>
</dbReference>
<dbReference type="InterPro" id="IPR040393">
    <property type="entry name" value="TREX1/2"/>
</dbReference>
<keyword evidence="4" id="KW-0378">Hydrolase</keyword>
<proteinExistence type="predicted"/>
<evidence type="ECO:0000256" key="5">
    <source>
        <dbReference type="ARBA" id="ARBA00022839"/>
    </source>
</evidence>
<evidence type="ECO:0000256" key="4">
    <source>
        <dbReference type="ARBA" id="ARBA00022801"/>
    </source>
</evidence>
<evidence type="ECO:0000256" key="2">
    <source>
        <dbReference type="ARBA" id="ARBA00022722"/>
    </source>
</evidence>
<protein>
    <recommendedName>
        <fullName evidence="7">Mutator-like transposase domain-containing protein</fullName>
    </recommendedName>
</protein>
<keyword evidence="9" id="KW-1185">Reference proteome</keyword>
<keyword evidence="5" id="KW-0269">Exonuclease</keyword>
<evidence type="ECO:0000256" key="1">
    <source>
        <dbReference type="ARBA" id="ARBA00001946"/>
    </source>
</evidence>
<dbReference type="PANTHER" id="PTHR13058:SF19">
    <property type="entry name" value="LD40940P"/>
    <property type="match status" value="1"/>
</dbReference>
<keyword evidence="3" id="KW-0479">Metal-binding</keyword>
<keyword evidence="2" id="KW-0540">Nuclease</keyword>
<comment type="cofactor">
    <cofactor evidence="1">
        <name>Mg(2+)</name>
        <dbReference type="ChEBI" id="CHEBI:18420"/>
    </cofactor>
</comment>
<dbReference type="CDD" id="cd06127">
    <property type="entry name" value="DEDDh"/>
    <property type="match status" value="1"/>
</dbReference>
<dbReference type="SUPFAM" id="SSF53098">
    <property type="entry name" value="Ribonuclease H-like"/>
    <property type="match status" value="1"/>
</dbReference>
<dbReference type="Proteomes" id="UP001164746">
    <property type="component" value="Chromosome 13"/>
</dbReference>
<dbReference type="InterPro" id="IPR012337">
    <property type="entry name" value="RNaseH-like_sf"/>
</dbReference>
<evidence type="ECO:0000256" key="6">
    <source>
        <dbReference type="ARBA" id="ARBA00022842"/>
    </source>
</evidence>
<feature type="non-terminal residue" evidence="8">
    <location>
        <position position="1"/>
    </location>
</feature>
<reference evidence="8" key="1">
    <citation type="submission" date="2022-11" db="EMBL/GenBank/DDBJ databases">
        <title>Centuries of genome instability and evolution in soft-shell clam transmissible cancer (bioRxiv).</title>
        <authorList>
            <person name="Hart S.F.M."/>
            <person name="Yonemitsu M.A."/>
            <person name="Giersch R.M."/>
            <person name="Beal B.F."/>
            <person name="Arriagada G."/>
            <person name="Davis B.W."/>
            <person name="Ostrander E.A."/>
            <person name="Goff S.P."/>
            <person name="Metzger M.J."/>
        </authorList>
    </citation>
    <scope>NUCLEOTIDE SEQUENCE</scope>
    <source>
        <strain evidence="8">MELC-2E11</strain>
        <tissue evidence="8">Siphon/mantle</tissue>
    </source>
</reference>
<name>A0ABY7FR18_MYAAR</name>
<dbReference type="EMBL" id="CP111024">
    <property type="protein sequence ID" value="WAR24663.1"/>
    <property type="molecule type" value="Genomic_DNA"/>
</dbReference>
<gene>
    <name evidence="8" type="ORF">MAR_038332</name>
</gene>
<dbReference type="InterPro" id="IPR036397">
    <property type="entry name" value="RNaseH_sf"/>
</dbReference>
<accession>A0ABY7FR18</accession>
<organism evidence="8 9">
    <name type="scientific">Mya arenaria</name>
    <name type="common">Soft-shell clam</name>
    <dbReference type="NCBI Taxonomy" id="6604"/>
    <lineage>
        <taxon>Eukaryota</taxon>
        <taxon>Metazoa</taxon>
        <taxon>Spiralia</taxon>
        <taxon>Lophotrochozoa</taxon>
        <taxon>Mollusca</taxon>
        <taxon>Bivalvia</taxon>
        <taxon>Autobranchia</taxon>
        <taxon>Heteroconchia</taxon>
        <taxon>Euheterodonta</taxon>
        <taxon>Imparidentia</taxon>
        <taxon>Neoheterodontei</taxon>
        <taxon>Myida</taxon>
        <taxon>Myoidea</taxon>
        <taxon>Myidae</taxon>
        <taxon>Mya</taxon>
    </lineage>
</organism>
<dbReference type="InterPro" id="IPR049012">
    <property type="entry name" value="Mutator_transp_dom"/>
</dbReference>
<evidence type="ECO:0000313" key="8">
    <source>
        <dbReference type="EMBL" id="WAR24663.1"/>
    </source>
</evidence>
<keyword evidence="6" id="KW-0460">Magnesium</keyword>
<sequence>HIDLPQNVDRSGWRIGRRIVEVGFLLEQLQYYCECRLGPVPLTFDNVVGELKKGLGGYLYVRCQNHDCLAINRVPYGKTHRVKKRGMPCFAANTKLGTGREKSQSRKRLSVLFPCKTRHGMSCSLWTLHGKTHTFFMSRAKYGKKVVKSVVCHRTCGTCIWWRRNKPGKPVRSHRCVQNHTGSARLMESVSGQICVQELNSGGTPVEILEGDGDNNLISRLKTNLNLEMKKRFDKNHVVKNIGKHLRTLQSEKGLKLSVNTITHISNCVSYAFSKHQGDKVGIEDNLKAIIPHNFGDHTLCQDRFCGYKRKPGEKYLHRSLPYKGPLKCDKLHIGSSQQCEHANREVALRALKSLHYGNSEALDFRVHAIAAFINEGRAYIPQMNVEAGLSPEEHTVQYAQKCALKRKHCQQRSQLPSTKRRDRCVTQAAHEALEGASYQSGIGHEEHVDTEKLSDPVPRGVFKPVTVPSGSPSYVIFDLETTELIRGGQMPHITQLAAVELSSGQTFNCYILPEISISDNSQQVTGISMVGDREMMVDGRPLTPSSWKSASIDFLNWLKKHENAFLVAHNGRRFDFPVIMSAYTNVH</sequence>
<feature type="domain" description="Mutator-like transposase" evidence="7">
    <location>
        <begin position="16"/>
        <end position="99"/>
    </location>
</feature>
<evidence type="ECO:0000256" key="3">
    <source>
        <dbReference type="ARBA" id="ARBA00022723"/>
    </source>
</evidence>